<protein>
    <submittedName>
        <fullName evidence="2">DNA circularisation protein N-terminus</fullName>
    </submittedName>
</protein>
<dbReference type="InterPro" id="IPR009826">
    <property type="entry name" value="DNA_circ_N"/>
</dbReference>
<evidence type="ECO:0000259" key="1">
    <source>
        <dbReference type="Pfam" id="PF07157"/>
    </source>
</evidence>
<dbReference type="OrthoDB" id="378644at2"/>
<evidence type="ECO:0000313" key="2">
    <source>
        <dbReference type="EMBL" id="SHJ69238.1"/>
    </source>
</evidence>
<gene>
    <name evidence="2" type="ORF">SAMN02745194_03138</name>
</gene>
<feature type="domain" description="DNA circulation N-terminal" evidence="1">
    <location>
        <begin position="7"/>
        <end position="93"/>
    </location>
</feature>
<accession>A0A1M6LDJ3</accession>
<dbReference type="Proteomes" id="UP000184387">
    <property type="component" value="Unassembled WGS sequence"/>
</dbReference>
<organism evidence="2 3">
    <name type="scientific">Muricoccus roseus</name>
    <dbReference type="NCBI Taxonomy" id="198092"/>
    <lineage>
        <taxon>Bacteria</taxon>
        <taxon>Pseudomonadati</taxon>
        <taxon>Pseudomonadota</taxon>
        <taxon>Alphaproteobacteria</taxon>
        <taxon>Acetobacterales</taxon>
        <taxon>Roseomonadaceae</taxon>
        <taxon>Muricoccus</taxon>
    </lineage>
</organism>
<name>A0A1M6LDJ3_9PROT</name>
<dbReference type="STRING" id="198092.SAMN02745194_03138"/>
<dbReference type="AlphaFoldDB" id="A0A1M6LDJ3"/>
<evidence type="ECO:0000313" key="3">
    <source>
        <dbReference type="Proteomes" id="UP000184387"/>
    </source>
</evidence>
<sequence>MSWQDSLHPASWRGLSFGVWALEGRFGRNLAVHEYPFRDSITIEDLGRAGRRIRITGFLVGDDVIERESGMIAAAEEEGPGPLVHPTLGELEVHCQELAPLWRHDLGRVVELTFNFLEPGNQLGGLKAVEDLGASVGKWADELDLGAAADFVKGAGSALQQGVDVVRQVRQTVSGWTSVASRLIGDARSALGVVGAVVPGLDRTLGRFASGLRSPLGQVNRVFSTVDGAVSRLMSSRRAVTRGVERISKLVDLL</sequence>
<reference evidence="2 3" key="1">
    <citation type="submission" date="2016-11" db="EMBL/GenBank/DDBJ databases">
        <authorList>
            <person name="Jaros S."/>
            <person name="Januszkiewicz K."/>
            <person name="Wedrychowicz H."/>
        </authorList>
    </citation>
    <scope>NUCLEOTIDE SEQUENCE [LARGE SCALE GENOMIC DNA]</scope>
    <source>
        <strain evidence="2 3">DSM 14916</strain>
    </source>
</reference>
<dbReference type="EMBL" id="FQZF01000018">
    <property type="protein sequence ID" value="SHJ69238.1"/>
    <property type="molecule type" value="Genomic_DNA"/>
</dbReference>
<keyword evidence="3" id="KW-1185">Reference proteome</keyword>
<dbReference type="RefSeq" id="WP_073136361.1">
    <property type="nucleotide sequence ID" value="NZ_FQZF01000018.1"/>
</dbReference>
<proteinExistence type="predicted"/>
<dbReference type="Pfam" id="PF07157">
    <property type="entry name" value="DNA_circ_N"/>
    <property type="match status" value="1"/>
</dbReference>